<feature type="compositionally biased region" description="Low complexity" evidence="12">
    <location>
        <begin position="515"/>
        <end position="533"/>
    </location>
</feature>
<dbReference type="NCBIfam" id="TIGR02397">
    <property type="entry name" value="dnaX_nterm"/>
    <property type="match status" value="1"/>
</dbReference>
<feature type="compositionally biased region" description="Low complexity" evidence="12">
    <location>
        <begin position="464"/>
        <end position="482"/>
    </location>
</feature>
<keyword evidence="8 11" id="KW-0067">ATP-binding</keyword>
<evidence type="ECO:0000256" key="9">
    <source>
        <dbReference type="ARBA" id="ARBA00022932"/>
    </source>
</evidence>
<feature type="region of interest" description="Disordered" evidence="12">
    <location>
        <begin position="629"/>
        <end position="649"/>
    </location>
</feature>
<dbReference type="SUPFAM" id="SSF52540">
    <property type="entry name" value="P-loop containing nucleoside triphosphate hydrolases"/>
    <property type="match status" value="1"/>
</dbReference>
<evidence type="ECO:0000256" key="1">
    <source>
        <dbReference type="ARBA" id="ARBA00006360"/>
    </source>
</evidence>
<dbReference type="InterPro" id="IPR045085">
    <property type="entry name" value="HLD_clamp_pol_III_gamma_tau"/>
</dbReference>
<evidence type="ECO:0000256" key="4">
    <source>
        <dbReference type="ARBA" id="ARBA00022705"/>
    </source>
</evidence>
<reference evidence="14 15" key="1">
    <citation type="submission" date="2013-10" db="EMBL/GenBank/DDBJ databases">
        <title>Salinisphaera orenii MK-B5 Genome Sequencing.</title>
        <authorList>
            <person name="Lai Q."/>
            <person name="Li C."/>
            <person name="Shao Z."/>
        </authorList>
    </citation>
    <scope>NUCLEOTIDE SEQUENCE [LARGE SCALE GENOMIC DNA]</scope>
    <source>
        <strain evidence="14 15">MK-B5</strain>
    </source>
</reference>
<keyword evidence="7" id="KW-0862">Zinc</keyword>
<comment type="similarity">
    <text evidence="1 11">Belongs to the DnaX/STICHEL family.</text>
</comment>
<evidence type="ECO:0000256" key="10">
    <source>
        <dbReference type="ARBA" id="ARBA00049244"/>
    </source>
</evidence>
<dbReference type="PANTHER" id="PTHR11669">
    <property type="entry name" value="REPLICATION FACTOR C / DNA POLYMERASE III GAMMA-TAU SUBUNIT"/>
    <property type="match status" value="1"/>
</dbReference>
<evidence type="ECO:0000256" key="7">
    <source>
        <dbReference type="ARBA" id="ARBA00022833"/>
    </source>
</evidence>
<feature type="compositionally biased region" description="Low complexity" evidence="12">
    <location>
        <begin position="490"/>
        <end position="503"/>
    </location>
</feature>
<evidence type="ECO:0000256" key="8">
    <source>
        <dbReference type="ARBA" id="ARBA00022840"/>
    </source>
</evidence>
<dbReference type="GO" id="GO:0005524">
    <property type="term" value="F:ATP binding"/>
    <property type="evidence" value="ECO:0007669"/>
    <property type="project" value="UniProtKB-KW"/>
</dbReference>
<evidence type="ECO:0000256" key="12">
    <source>
        <dbReference type="SAM" id="MobiDB-lite"/>
    </source>
</evidence>
<dbReference type="GO" id="GO:0003887">
    <property type="term" value="F:DNA-directed DNA polymerase activity"/>
    <property type="evidence" value="ECO:0007669"/>
    <property type="project" value="UniProtKB-KW"/>
</dbReference>
<dbReference type="FunFam" id="1.10.8.60:FF:000013">
    <property type="entry name" value="DNA polymerase III subunit gamma/tau"/>
    <property type="match status" value="1"/>
</dbReference>
<keyword evidence="15" id="KW-1185">Reference proteome</keyword>
<dbReference type="RefSeq" id="WP_123630654.1">
    <property type="nucleotide sequence ID" value="NZ_AYKH01000010.1"/>
</dbReference>
<comment type="catalytic activity">
    <reaction evidence="10 11">
        <text>DNA(n) + a 2'-deoxyribonucleoside 5'-triphosphate = DNA(n+1) + diphosphate</text>
        <dbReference type="Rhea" id="RHEA:22508"/>
        <dbReference type="Rhea" id="RHEA-COMP:17339"/>
        <dbReference type="Rhea" id="RHEA-COMP:17340"/>
        <dbReference type="ChEBI" id="CHEBI:33019"/>
        <dbReference type="ChEBI" id="CHEBI:61560"/>
        <dbReference type="ChEBI" id="CHEBI:173112"/>
        <dbReference type="EC" id="2.7.7.7"/>
    </reaction>
</comment>
<gene>
    <name evidence="11" type="primary">dnaX</name>
    <name evidence="14" type="ORF">SAOR_06135</name>
</gene>
<dbReference type="FunFam" id="3.40.50.300:FF:000014">
    <property type="entry name" value="DNA polymerase III subunit gamma/tau"/>
    <property type="match status" value="1"/>
</dbReference>
<dbReference type="CDD" id="cd18137">
    <property type="entry name" value="HLD_clamp_pol_III_gamma_tau"/>
    <property type="match status" value="1"/>
</dbReference>
<protein>
    <recommendedName>
        <fullName evidence="11">DNA polymerase III subunit gamma/tau</fullName>
        <ecNumber evidence="11">2.7.7.7</ecNumber>
    </recommendedName>
</protein>
<evidence type="ECO:0000256" key="5">
    <source>
        <dbReference type="ARBA" id="ARBA00022723"/>
    </source>
</evidence>
<dbReference type="GO" id="GO:0003677">
    <property type="term" value="F:DNA binding"/>
    <property type="evidence" value="ECO:0007669"/>
    <property type="project" value="InterPro"/>
</dbReference>
<dbReference type="GO" id="GO:0006261">
    <property type="term" value="P:DNA-templated DNA replication"/>
    <property type="evidence" value="ECO:0007669"/>
    <property type="project" value="TreeGrafter"/>
</dbReference>
<feature type="compositionally biased region" description="Basic and acidic residues" evidence="12">
    <location>
        <begin position="629"/>
        <end position="647"/>
    </location>
</feature>
<evidence type="ECO:0000256" key="11">
    <source>
        <dbReference type="RuleBase" id="RU364063"/>
    </source>
</evidence>
<dbReference type="PANTHER" id="PTHR11669:SF0">
    <property type="entry name" value="PROTEIN STICHEL-LIKE 2"/>
    <property type="match status" value="1"/>
</dbReference>
<dbReference type="Pfam" id="PF22608">
    <property type="entry name" value="DNAX_ATPase_lid"/>
    <property type="match status" value="1"/>
</dbReference>
<dbReference type="Pfam" id="PF12169">
    <property type="entry name" value="DNA_pol3_gamma3"/>
    <property type="match status" value="1"/>
</dbReference>
<dbReference type="InterPro" id="IPR012763">
    <property type="entry name" value="DNA_pol_III_sug/sutau_N"/>
</dbReference>
<dbReference type="Gene3D" id="1.20.272.10">
    <property type="match status" value="1"/>
</dbReference>
<keyword evidence="9 11" id="KW-0239">DNA-directed DNA polymerase</keyword>
<dbReference type="Pfam" id="PF12170">
    <property type="entry name" value="DNA_pol3_tau_5"/>
    <property type="match status" value="1"/>
</dbReference>
<dbReference type="GO" id="GO:0046872">
    <property type="term" value="F:metal ion binding"/>
    <property type="evidence" value="ECO:0007669"/>
    <property type="project" value="UniProtKB-KW"/>
</dbReference>
<feature type="compositionally biased region" description="Basic and acidic residues" evidence="12">
    <location>
        <begin position="546"/>
        <end position="556"/>
    </location>
</feature>
<dbReference type="AlphaFoldDB" id="A0A423PRP7"/>
<dbReference type="Gene3D" id="3.30.300.150">
    <property type="entry name" value="DNA polymerase III, tau subunit, domain V"/>
    <property type="match status" value="1"/>
</dbReference>
<evidence type="ECO:0000259" key="13">
    <source>
        <dbReference type="SMART" id="SM00382"/>
    </source>
</evidence>
<feature type="region of interest" description="Disordered" evidence="12">
    <location>
        <begin position="669"/>
        <end position="689"/>
    </location>
</feature>
<dbReference type="SMART" id="SM00382">
    <property type="entry name" value="AAA"/>
    <property type="match status" value="1"/>
</dbReference>
<keyword evidence="4 11" id="KW-0235">DNA replication</keyword>
<keyword evidence="5" id="KW-0479">Metal-binding</keyword>
<dbReference type="GO" id="GO:0009360">
    <property type="term" value="C:DNA polymerase III complex"/>
    <property type="evidence" value="ECO:0007669"/>
    <property type="project" value="InterPro"/>
</dbReference>
<dbReference type="InterPro" id="IPR038249">
    <property type="entry name" value="PolIII_tau_V_sf"/>
</dbReference>
<accession>A0A423PRP7</accession>
<evidence type="ECO:0000313" key="15">
    <source>
        <dbReference type="Proteomes" id="UP000283993"/>
    </source>
</evidence>
<dbReference type="InterPro" id="IPR050238">
    <property type="entry name" value="DNA_Rep/Repair_Clamp_Loader"/>
</dbReference>
<dbReference type="EC" id="2.7.7.7" evidence="11"/>
<dbReference type="Pfam" id="PF13177">
    <property type="entry name" value="DNA_pol3_delta2"/>
    <property type="match status" value="1"/>
</dbReference>
<evidence type="ECO:0000256" key="6">
    <source>
        <dbReference type="ARBA" id="ARBA00022741"/>
    </source>
</evidence>
<keyword evidence="2 11" id="KW-0808">Transferase</keyword>
<evidence type="ECO:0000256" key="2">
    <source>
        <dbReference type="ARBA" id="ARBA00022679"/>
    </source>
</evidence>
<dbReference type="NCBIfam" id="NF005942">
    <property type="entry name" value="PRK07994.1"/>
    <property type="match status" value="1"/>
</dbReference>
<dbReference type="SUPFAM" id="SSF48019">
    <property type="entry name" value="post-AAA+ oligomerization domain-like"/>
    <property type="match status" value="1"/>
</dbReference>
<evidence type="ECO:0000313" key="14">
    <source>
        <dbReference type="EMBL" id="ROO28289.1"/>
    </source>
</evidence>
<keyword evidence="3 11" id="KW-0548">Nucleotidyltransferase</keyword>
<feature type="compositionally biased region" description="Low complexity" evidence="12">
    <location>
        <begin position="399"/>
        <end position="420"/>
    </location>
</feature>
<dbReference type="InterPro" id="IPR008921">
    <property type="entry name" value="DNA_pol3_clamp-load_cplx_C"/>
</dbReference>
<comment type="subunit">
    <text evidence="11">DNA polymerase III contains a core (composed of alpha, epsilon and theta chains) that associates with a tau subunit. This core dimerizes to form the POLIII' complex. PolIII' associates with the gamma complex (composed of gamma, delta, delta', psi and chi chains) and with the beta chain to form the complete DNA polymerase III complex.</text>
</comment>
<comment type="caution">
    <text evidence="14">The sequence shown here is derived from an EMBL/GenBank/DDBJ whole genome shotgun (WGS) entry which is preliminary data.</text>
</comment>
<organism evidence="14 15">
    <name type="scientific">Salinisphaera orenii MK-B5</name>
    <dbReference type="NCBI Taxonomy" id="856730"/>
    <lineage>
        <taxon>Bacteria</taxon>
        <taxon>Pseudomonadati</taxon>
        <taxon>Pseudomonadota</taxon>
        <taxon>Gammaproteobacteria</taxon>
        <taxon>Salinisphaerales</taxon>
        <taxon>Salinisphaeraceae</taxon>
        <taxon>Salinisphaera</taxon>
    </lineage>
</organism>
<feature type="region of interest" description="Disordered" evidence="12">
    <location>
        <begin position="365"/>
        <end position="557"/>
    </location>
</feature>
<keyword evidence="6 11" id="KW-0547">Nucleotide-binding</keyword>
<dbReference type="InterPro" id="IPR003593">
    <property type="entry name" value="AAA+_ATPase"/>
</dbReference>
<feature type="compositionally biased region" description="Low complexity" evidence="12">
    <location>
        <begin position="679"/>
        <end position="689"/>
    </location>
</feature>
<proteinExistence type="inferred from homology"/>
<dbReference type="Proteomes" id="UP000283993">
    <property type="component" value="Unassembled WGS sequence"/>
</dbReference>
<dbReference type="InterPro" id="IPR027417">
    <property type="entry name" value="P-loop_NTPase"/>
</dbReference>
<dbReference type="Gene3D" id="3.40.50.300">
    <property type="entry name" value="P-loop containing nucleotide triphosphate hydrolases"/>
    <property type="match status" value="1"/>
</dbReference>
<dbReference type="InterPro" id="IPR021029">
    <property type="entry name" value="DNA_pol_III_tau_dom-5"/>
</dbReference>
<comment type="function">
    <text evidence="11">DNA polymerase III is a complex, multichain enzyme responsible for most of the replicative synthesis in bacteria. This DNA polymerase also exhibits 3' to 5' exonuclease activity.</text>
</comment>
<dbReference type="InterPro" id="IPR022754">
    <property type="entry name" value="DNA_pol_III_gamma-3"/>
</dbReference>
<evidence type="ECO:0000256" key="3">
    <source>
        <dbReference type="ARBA" id="ARBA00022695"/>
    </source>
</evidence>
<dbReference type="NCBIfam" id="NF004046">
    <property type="entry name" value="PRK05563.1"/>
    <property type="match status" value="1"/>
</dbReference>
<name>A0A423PRP7_9GAMM</name>
<dbReference type="CDD" id="cd00009">
    <property type="entry name" value="AAA"/>
    <property type="match status" value="1"/>
</dbReference>
<dbReference type="Gene3D" id="1.10.8.60">
    <property type="match status" value="1"/>
</dbReference>
<feature type="domain" description="AAA+ ATPase" evidence="13">
    <location>
        <begin position="37"/>
        <end position="182"/>
    </location>
</feature>
<dbReference type="EMBL" id="AYKH01000010">
    <property type="protein sequence ID" value="ROO28289.1"/>
    <property type="molecule type" value="Genomic_DNA"/>
</dbReference>
<sequence length="689" mass="73386">MSFQALARTWRPRRFDELVGQTHVVRALTHALEQDQLHHALLFSGTRGVGKTTLARIIAKCLNCEHGVTAHPCRGDDACGTCREIDEGRFVDLIEVDAASRTGVDDTRDLMDNVQYAPTRGRSKVYLIDEVHMLSKHSFNALLKTLEEPPPRVQFLLATTEPEKIPVTILSRCLQFPLKRLPVAEISAQLQTVVDAESLSVEEGALTEIARAADGSMRDGLSLLDQAIAFGGGRLESEAVREMLGTLGQARVAELVTAIVDADAATALEALAALYAQGIDMRYLLDALATAWQHIATIQIVGDVVDEEAEPWRETAARADAATVQVLYDITLAGVRDLAHAPDPLVGVKMTVLRMLAFVPAGAATGHSNAPGGSERPAKPSAEPARSGPAALREQLGRSTATSSHQAAAPAAPQATAEQPVVKGQAGEPNGQPVARQSSTQETSPPSAAEPAPSEPPARETLTPAAASEPSAENSEPGAPAPRTESKPDAATASTPTEAMPAAEPEPEPTPDPETTPAAEPDPATEATPAEPAGSDVEQPSTGDDAAGRDHPEDWHALVPRLEVSGFGAQLANNGVCRHLDEKQVVLELARSNEFLATAGAKRKLEAALAAYWAPQPAPKLSVEFVDEARDTPAQRQEQDAEARQRDAIASIENDPFVHRLRDRLGAQLRADTIKPNRRSAAAQQREER</sequence>